<keyword evidence="9" id="KW-1185">Reference proteome</keyword>
<dbReference type="EMBL" id="GL453666">
    <property type="protein sequence ID" value="EFN75714.1"/>
    <property type="molecule type" value="Genomic_DNA"/>
</dbReference>
<evidence type="ECO:0000256" key="6">
    <source>
        <dbReference type="ARBA" id="ARBA00035191"/>
    </source>
</evidence>
<evidence type="ECO:0000313" key="8">
    <source>
        <dbReference type="EMBL" id="EFN75714.1"/>
    </source>
</evidence>
<dbReference type="SUPFAM" id="SSF55159">
    <property type="entry name" value="eIF1-like"/>
    <property type="match status" value="1"/>
</dbReference>
<dbReference type="Pfam" id="PF05046">
    <property type="entry name" value="Img2"/>
    <property type="match status" value="1"/>
</dbReference>
<dbReference type="PANTHER" id="PTHR13477">
    <property type="entry name" value="MITOCHONDRIAL 39S RIBOSOMAL PROTEIN L49"/>
    <property type="match status" value="1"/>
</dbReference>
<dbReference type="STRING" id="610380.E2C8I4"/>
<dbReference type="PANTHER" id="PTHR13477:SF0">
    <property type="entry name" value="LARGE RIBOSOMAL SUBUNIT PROTEIN ML49"/>
    <property type="match status" value="1"/>
</dbReference>
<dbReference type="GO" id="GO:0003743">
    <property type="term" value="F:translation initiation factor activity"/>
    <property type="evidence" value="ECO:0007669"/>
    <property type="project" value="InterPro"/>
</dbReference>
<gene>
    <name evidence="8" type="ORF">EAI_09716</name>
</gene>
<dbReference type="AlphaFoldDB" id="E2C8I4"/>
<keyword evidence="5" id="KW-0687">Ribonucleoprotein</keyword>
<protein>
    <recommendedName>
        <fullName evidence="6">Large ribosomal subunit protein mL49</fullName>
    </recommendedName>
    <alternativeName>
        <fullName evidence="7">39S ribosomal protein L49, mitochondrial</fullName>
    </alternativeName>
</protein>
<evidence type="ECO:0000256" key="2">
    <source>
        <dbReference type="ARBA" id="ARBA00005677"/>
    </source>
</evidence>
<comment type="subcellular location">
    <subcellularLocation>
        <location evidence="1">Mitochondrion</location>
    </subcellularLocation>
</comment>
<evidence type="ECO:0000313" key="9">
    <source>
        <dbReference type="Proteomes" id="UP000008237"/>
    </source>
</evidence>
<dbReference type="OMA" id="NPPEWKY"/>
<dbReference type="Gene3D" id="3.30.780.10">
    <property type="entry name" value="SUI1-like domain"/>
    <property type="match status" value="1"/>
</dbReference>
<sequence>IQHRWASYKSSPVYTTPEDYTDYEITKDPNEWKYVERLLPYKTIPKPPTGDIKLPSGWKPACASPTDYPYFIRRTRNHMQPVYLEITYRGMRKITIVSNIEGDIWELEHELKTYLKNYFLKKKTICSQIHEFSGRIKFQGDYVSRIKEWMDMKGF</sequence>
<comment type="similarity">
    <text evidence="2">Belongs to the mitochondrion-specific ribosomal protein mL49 family.</text>
</comment>
<feature type="non-terminal residue" evidence="8">
    <location>
        <position position="1"/>
    </location>
</feature>
<proteinExistence type="inferred from homology"/>
<keyword evidence="3 8" id="KW-0689">Ribosomal protein</keyword>
<evidence type="ECO:0000256" key="1">
    <source>
        <dbReference type="ARBA" id="ARBA00004173"/>
    </source>
</evidence>
<evidence type="ECO:0000256" key="4">
    <source>
        <dbReference type="ARBA" id="ARBA00023128"/>
    </source>
</evidence>
<dbReference type="OrthoDB" id="19439at2759"/>
<dbReference type="InterPro" id="IPR007740">
    <property type="entry name" value="Ribosomal_mL49"/>
</dbReference>
<dbReference type="InParanoid" id="E2C8I4"/>
<evidence type="ECO:0000256" key="3">
    <source>
        <dbReference type="ARBA" id="ARBA00022980"/>
    </source>
</evidence>
<dbReference type="FunFam" id="3.30.780.10:FF:000009">
    <property type="entry name" value="39S ribosomal protein L49, mitochondrial"/>
    <property type="match status" value="1"/>
</dbReference>
<organism evidence="9">
    <name type="scientific">Harpegnathos saltator</name>
    <name type="common">Jerdon's jumping ant</name>
    <dbReference type="NCBI Taxonomy" id="610380"/>
    <lineage>
        <taxon>Eukaryota</taxon>
        <taxon>Metazoa</taxon>
        <taxon>Ecdysozoa</taxon>
        <taxon>Arthropoda</taxon>
        <taxon>Hexapoda</taxon>
        <taxon>Insecta</taxon>
        <taxon>Pterygota</taxon>
        <taxon>Neoptera</taxon>
        <taxon>Endopterygota</taxon>
        <taxon>Hymenoptera</taxon>
        <taxon>Apocrita</taxon>
        <taxon>Aculeata</taxon>
        <taxon>Formicoidea</taxon>
        <taxon>Formicidae</taxon>
        <taxon>Ponerinae</taxon>
        <taxon>Ponerini</taxon>
        <taxon>Harpegnathos</taxon>
    </lineage>
</organism>
<keyword evidence="4" id="KW-0496">Mitochondrion</keyword>
<evidence type="ECO:0000256" key="7">
    <source>
        <dbReference type="ARBA" id="ARBA00035545"/>
    </source>
</evidence>
<name>E2C8I4_HARSA</name>
<dbReference type="GO" id="GO:0005762">
    <property type="term" value="C:mitochondrial large ribosomal subunit"/>
    <property type="evidence" value="ECO:0007669"/>
    <property type="project" value="TreeGrafter"/>
</dbReference>
<evidence type="ECO:0000256" key="5">
    <source>
        <dbReference type="ARBA" id="ARBA00023274"/>
    </source>
</evidence>
<dbReference type="FunCoup" id="E2C8I4">
    <property type="interactions" value="1299"/>
</dbReference>
<dbReference type="Proteomes" id="UP000008237">
    <property type="component" value="Unassembled WGS sequence"/>
</dbReference>
<reference evidence="8 9" key="1">
    <citation type="journal article" date="2010" name="Science">
        <title>Genomic comparison of the ants Camponotus floridanus and Harpegnathos saltator.</title>
        <authorList>
            <person name="Bonasio R."/>
            <person name="Zhang G."/>
            <person name="Ye C."/>
            <person name="Mutti N.S."/>
            <person name="Fang X."/>
            <person name="Qin N."/>
            <person name="Donahue G."/>
            <person name="Yang P."/>
            <person name="Li Q."/>
            <person name="Li C."/>
            <person name="Zhang P."/>
            <person name="Huang Z."/>
            <person name="Berger S.L."/>
            <person name="Reinberg D."/>
            <person name="Wang J."/>
            <person name="Liebig J."/>
        </authorList>
    </citation>
    <scope>NUCLEOTIDE SEQUENCE [LARGE SCALE GENOMIC DNA]</scope>
    <source>
        <strain evidence="8 9">R22 G/1</strain>
    </source>
</reference>
<accession>E2C8I4</accession>
<dbReference type="InterPro" id="IPR036877">
    <property type="entry name" value="SUI1_dom_sf"/>
</dbReference>
<dbReference type="GO" id="GO:0003735">
    <property type="term" value="F:structural constituent of ribosome"/>
    <property type="evidence" value="ECO:0007669"/>
    <property type="project" value="InterPro"/>
</dbReference>